<organism evidence="12 13">
    <name type="scientific">Jaminaea rosea</name>
    <dbReference type="NCBI Taxonomy" id="1569628"/>
    <lineage>
        <taxon>Eukaryota</taxon>
        <taxon>Fungi</taxon>
        <taxon>Dikarya</taxon>
        <taxon>Basidiomycota</taxon>
        <taxon>Ustilaginomycotina</taxon>
        <taxon>Exobasidiomycetes</taxon>
        <taxon>Microstromatales</taxon>
        <taxon>Microstromatales incertae sedis</taxon>
        <taxon>Jaminaea</taxon>
    </lineage>
</organism>
<keyword evidence="5" id="KW-1015">Disulfide bond</keyword>
<keyword evidence="2" id="KW-0575">Peroxidase</keyword>
<dbReference type="PANTHER" id="PTHR42801:SF4">
    <property type="entry name" value="AHPC_TSA FAMILY PROTEIN"/>
    <property type="match status" value="1"/>
</dbReference>
<evidence type="ECO:0000256" key="9">
    <source>
        <dbReference type="ARBA" id="ARBA00049091"/>
    </source>
</evidence>
<dbReference type="AlphaFoldDB" id="A0A316V3L5"/>
<dbReference type="EMBL" id="KZ819662">
    <property type="protein sequence ID" value="PWN30035.1"/>
    <property type="molecule type" value="Genomic_DNA"/>
</dbReference>
<comment type="catalytic activity">
    <reaction evidence="9">
        <text>a hydroperoxide + [thioredoxin]-dithiol = an alcohol + [thioredoxin]-disulfide + H2O</text>
        <dbReference type="Rhea" id="RHEA:62620"/>
        <dbReference type="Rhea" id="RHEA-COMP:10698"/>
        <dbReference type="Rhea" id="RHEA-COMP:10700"/>
        <dbReference type="ChEBI" id="CHEBI:15377"/>
        <dbReference type="ChEBI" id="CHEBI:29950"/>
        <dbReference type="ChEBI" id="CHEBI:30879"/>
        <dbReference type="ChEBI" id="CHEBI:35924"/>
        <dbReference type="ChEBI" id="CHEBI:50058"/>
        <dbReference type="EC" id="1.11.1.24"/>
    </reaction>
</comment>
<evidence type="ECO:0000313" key="12">
    <source>
        <dbReference type="EMBL" id="PWN30035.1"/>
    </source>
</evidence>
<accession>A0A316V3L5</accession>
<dbReference type="GO" id="GO:0034599">
    <property type="term" value="P:cellular response to oxidative stress"/>
    <property type="evidence" value="ECO:0007669"/>
    <property type="project" value="TreeGrafter"/>
</dbReference>
<dbReference type="GO" id="GO:0005737">
    <property type="term" value="C:cytoplasm"/>
    <property type="evidence" value="ECO:0007669"/>
    <property type="project" value="TreeGrafter"/>
</dbReference>
<feature type="compositionally biased region" description="Basic and acidic residues" evidence="10">
    <location>
        <begin position="365"/>
        <end position="374"/>
    </location>
</feature>
<gene>
    <name evidence="12" type="ORF">BDZ90DRAFT_257138</name>
</gene>
<feature type="compositionally biased region" description="Low complexity" evidence="10">
    <location>
        <begin position="538"/>
        <end position="560"/>
    </location>
</feature>
<dbReference type="InterPro" id="IPR000866">
    <property type="entry name" value="AhpC/TSA"/>
</dbReference>
<evidence type="ECO:0000256" key="7">
    <source>
        <dbReference type="ARBA" id="ARBA00032824"/>
    </source>
</evidence>
<evidence type="ECO:0000313" key="13">
    <source>
        <dbReference type="Proteomes" id="UP000245884"/>
    </source>
</evidence>
<sequence length="780" mass="82987">MLPRVTAFPILPEGHLVYKASTGLRIPAREKTGCPLIGNLAPEIILRDQLGRDCSLHATIELGRPIVLFFFPLAGSPQCTVESCSFRDALGDSAVFAELDAIVIGISQDTPETLRRFVDEHDLGYIILSDAKREAMQAFGVNKTWLGLINNRCTFVIDHEGIVRGMCEGVLDAKGHNQFAERWLVRIEHELAGRTKERMLDDDEEHGAVKTMATDEASGKRIKHGRENSAKGAGIDQAPRYGAAPRTTPTGSLKAKKSNGVRDFLAQFSSPDGHPLPALGGATYVKQMHSQPLTPSSSQDKSSEKAPSRFRNVFRGGRKGTPPPVPPTYENFDEDIRMYGQTDSVGSGSGSGSAERMTASGSTGSHREAGDRTSLKSSGSGSRSTRDTSSSQHRGHSRNASVGSSTKVPTYDSVAPIVSLRSKPTSSSTNDGPAVPAKDFAMPPRRPQVAETGDLSNGTVTHGMDRLSVQDDGAIPRRSRDAPDDVPMDATDDADDSEEFVTQLANGQIEVTPREQRFNVPISSIIDPAPPIVQAPPRTTSRAPASAQSSSGSRPGSARSLADRSVNGSPRGKQSTSRRESEEDFGRRTPNGRGTPTALGPPPPRPTSRSAQRQQQAQAAAQAPLSRASLESLGGAQIQSAKRTTIHKDATQVSPRRGDSFTSVTTARPRIITPRTSPRVDAPPPAGSEERPSSAAARQTNIPKQAPVPTHPPPPVPGPNGNGSGAEELGTSPRSLDSLTSSSNHSLPSLSSQRRPSDTASIASVGTFGRRVSVAEVMQF</sequence>
<feature type="compositionally biased region" description="Low complexity" evidence="10">
    <location>
        <begin position="732"/>
        <end position="754"/>
    </location>
</feature>
<dbReference type="Gene3D" id="3.40.30.10">
    <property type="entry name" value="Glutaredoxin"/>
    <property type="match status" value="1"/>
</dbReference>
<dbReference type="PROSITE" id="PS51352">
    <property type="entry name" value="THIOREDOXIN_2"/>
    <property type="match status" value="1"/>
</dbReference>
<feature type="compositionally biased region" description="Polar residues" evidence="10">
    <location>
        <begin position="566"/>
        <end position="575"/>
    </location>
</feature>
<evidence type="ECO:0000256" key="6">
    <source>
        <dbReference type="ARBA" id="ARBA00023284"/>
    </source>
</evidence>
<reference evidence="12 13" key="1">
    <citation type="journal article" date="2018" name="Mol. Biol. Evol.">
        <title>Broad Genomic Sampling Reveals a Smut Pathogenic Ancestry of the Fungal Clade Ustilaginomycotina.</title>
        <authorList>
            <person name="Kijpornyongpan T."/>
            <person name="Mondo S.J."/>
            <person name="Barry K."/>
            <person name="Sandor L."/>
            <person name="Lee J."/>
            <person name="Lipzen A."/>
            <person name="Pangilinan J."/>
            <person name="LaButti K."/>
            <person name="Hainaut M."/>
            <person name="Henrissat B."/>
            <person name="Grigoriev I.V."/>
            <person name="Spatafora J.W."/>
            <person name="Aime M.C."/>
        </authorList>
    </citation>
    <scope>NUCLEOTIDE SEQUENCE [LARGE SCALE GENOMIC DNA]</scope>
    <source>
        <strain evidence="12 13">MCA 5214</strain>
    </source>
</reference>
<feature type="domain" description="Thioredoxin" evidence="11">
    <location>
        <begin position="35"/>
        <end position="192"/>
    </location>
</feature>
<feature type="compositionally biased region" description="Polar residues" evidence="10">
    <location>
        <begin position="422"/>
        <end position="431"/>
    </location>
</feature>
<evidence type="ECO:0000256" key="1">
    <source>
        <dbReference type="ARBA" id="ARBA00013017"/>
    </source>
</evidence>
<dbReference type="STRING" id="1569628.A0A316V3L5"/>
<evidence type="ECO:0000256" key="4">
    <source>
        <dbReference type="ARBA" id="ARBA00023002"/>
    </source>
</evidence>
<protein>
    <recommendedName>
        <fullName evidence="1">thioredoxin-dependent peroxiredoxin</fullName>
        <ecNumber evidence="1">1.11.1.24</ecNumber>
    </recommendedName>
    <alternativeName>
        <fullName evidence="7">Thioredoxin peroxidase</fullName>
    </alternativeName>
</protein>
<evidence type="ECO:0000256" key="2">
    <source>
        <dbReference type="ARBA" id="ARBA00022559"/>
    </source>
</evidence>
<feature type="compositionally biased region" description="Pro residues" evidence="10">
    <location>
        <begin position="709"/>
        <end position="718"/>
    </location>
</feature>
<keyword evidence="6" id="KW-0676">Redox-active center</keyword>
<feature type="compositionally biased region" description="Basic and acidic residues" evidence="10">
    <location>
        <begin position="463"/>
        <end position="483"/>
    </location>
</feature>
<dbReference type="Pfam" id="PF00578">
    <property type="entry name" value="AhpC-TSA"/>
    <property type="match status" value="1"/>
</dbReference>
<feature type="compositionally biased region" description="Polar residues" evidence="10">
    <location>
        <begin position="289"/>
        <end position="300"/>
    </location>
</feature>
<feature type="compositionally biased region" description="Acidic residues" evidence="10">
    <location>
        <begin position="484"/>
        <end position="499"/>
    </location>
</feature>
<dbReference type="RefSeq" id="XP_025364647.1">
    <property type="nucleotide sequence ID" value="XM_025507920.1"/>
</dbReference>
<dbReference type="PANTHER" id="PTHR42801">
    <property type="entry name" value="THIOREDOXIN-DEPENDENT PEROXIDE REDUCTASE"/>
    <property type="match status" value="1"/>
</dbReference>
<evidence type="ECO:0000256" key="8">
    <source>
        <dbReference type="ARBA" id="ARBA00038489"/>
    </source>
</evidence>
<dbReference type="EC" id="1.11.1.24" evidence="1"/>
<dbReference type="GeneID" id="37029743"/>
<dbReference type="GO" id="GO:0008379">
    <property type="term" value="F:thioredoxin peroxidase activity"/>
    <property type="evidence" value="ECO:0007669"/>
    <property type="project" value="TreeGrafter"/>
</dbReference>
<feature type="region of interest" description="Disordered" evidence="10">
    <location>
        <begin position="289"/>
        <end position="771"/>
    </location>
</feature>
<keyword evidence="4" id="KW-0560">Oxidoreductase</keyword>
<dbReference type="GO" id="GO:0045454">
    <property type="term" value="P:cell redox homeostasis"/>
    <property type="evidence" value="ECO:0007669"/>
    <property type="project" value="TreeGrafter"/>
</dbReference>
<dbReference type="InterPro" id="IPR036249">
    <property type="entry name" value="Thioredoxin-like_sf"/>
</dbReference>
<dbReference type="OrthoDB" id="338622at2759"/>
<dbReference type="InterPro" id="IPR050924">
    <property type="entry name" value="Peroxiredoxin_BCP/PrxQ"/>
</dbReference>
<dbReference type="CDD" id="cd03017">
    <property type="entry name" value="PRX_BCP"/>
    <property type="match status" value="1"/>
</dbReference>
<feature type="compositionally biased region" description="Polar residues" evidence="10">
    <location>
        <begin position="398"/>
        <end position="408"/>
    </location>
</feature>
<dbReference type="InterPro" id="IPR013766">
    <property type="entry name" value="Thioredoxin_domain"/>
</dbReference>
<proteinExistence type="inferred from homology"/>
<name>A0A316V3L5_9BASI</name>
<evidence type="ECO:0000256" key="5">
    <source>
        <dbReference type="ARBA" id="ARBA00023157"/>
    </source>
</evidence>
<feature type="compositionally biased region" description="Low complexity" evidence="10">
    <location>
        <begin position="607"/>
        <end position="630"/>
    </location>
</feature>
<dbReference type="SUPFAM" id="SSF52833">
    <property type="entry name" value="Thioredoxin-like"/>
    <property type="match status" value="1"/>
</dbReference>
<feature type="compositionally biased region" description="Basic and acidic residues" evidence="10">
    <location>
        <begin position="577"/>
        <end position="587"/>
    </location>
</feature>
<keyword evidence="3" id="KW-0049">Antioxidant</keyword>
<evidence type="ECO:0000259" key="11">
    <source>
        <dbReference type="PROSITE" id="PS51352"/>
    </source>
</evidence>
<evidence type="ECO:0000256" key="3">
    <source>
        <dbReference type="ARBA" id="ARBA00022862"/>
    </source>
</evidence>
<feature type="region of interest" description="Disordered" evidence="10">
    <location>
        <begin position="198"/>
        <end position="258"/>
    </location>
</feature>
<dbReference type="Proteomes" id="UP000245884">
    <property type="component" value="Unassembled WGS sequence"/>
</dbReference>
<comment type="similarity">
    <text evidence="8">Belongs to the peroxiredoxin family. BCP/PrxQ subfamily.</text>
</comment>
<evidence type="ECO:0000256" key="10">
    <source>
        <dbReference type="SAM" id="MobiDB-lite"/>
    </source>
</evidence>
<feature type="compositionally biased region" description="Low complexity" evidence="10">
    <location>
        <begin position="375"/>
        <end position="391"/>
    </location>
</feature>
<feature type="compositionally biased region" description="Low complexity" evidence="10">
    <location>
        <begin position="665"/>
        <end position="679"/>
    </location>
</feature>
<keyword evidence="13" id="KW-1185">Reference proteome</keyword>